<dbReference type="InterPro" id="IPR036259">
    <property type="entry name" value="MFS_trans_sf"/>
</dbReference>
<comment type="subcellular location">
    <subcellularLocation>
        <location evidence="1">Cell membrane</location>
        <topology evidence="1">Multi-pass membrane protein</topology>
    </subcellularLocation>
</comment>
<evidence type="ECO:0000256" key="5">
    <source>
        <dbReference type="ARBA" id="ARBA00023136"/>
    </source>
</evidence>
<feature type="transmembrane region" description="Helical" evidence="6">
    <location>
        <begin position="62"/>
        <end position="82"/>
    </location>
</feature>
<protein>
    <recommendedName>
        <fullName evidence="7">Major facilitator superfamily (MFS) profile domain-containing protein</fullName>
    </recommendedName>
</protein>
<organism evidence="8 9">
    <name type="scientific">Butyribacter intestini</name>
    <dbReference type="NCBI Taxonomy" id="1703332"/>
    <lineage>
        <taxon>Bacteria</taxon>
        <taxon>Bacillati</taxon>
        <taxon>Bacillota</taxon>
        <taxon>Clostridia</taxon>
        <taxon>Lachnospirales</taxon>
        <taxon>Lachnospiraceae</taxon>
        <taxon>Butyribacter</taxon>
    </lineage>
</organism>
<dbReference type="PROSITE" id="PS50850">
    <property type="entry name" value="MFS"/>
    <property type="match status" value="1"/>
</dbReference>
<dbReference type="Gene3D" id="1.20.1250.20">
    <property type="entry name" value="MFS general substrate transporter like domains"/>
    <property type="match status" value="2"/>
</dbReference>
<feature type="transmembrane region" description="Helical" evidence="6">
    <location>
        <begin position="147"/>
        <end position="167"/>
    </location>
</feature>
<evidence type="ECO:0000313" key="9">
    <source>
        <dbReference type="Proteomes" id="UP000050833"/>
    </source>
</evidence>
<feature type="transmembrane region" description="Helical" evidence="6">
    <location>
        <begin position="89"/>
        <end position="113"/>
    </location>
</feature>
<evidence type="ECO:0000256" key="3">
    <source>
        <dbReference type="ARBA" id="ARBA00022692"/>
    </source>
</evidence>
<feature type="transmembrane region" description="Helical" evidence="6">
    <location>
        <begin position="119"/>
        <end position="140"/>
    </location>
</feature>
<dbReference type="PANTHER" id="PTHR42718">
    <property type="entry name" value="MAJOR FACILITATOR SUPERFAMILY MULTIDRUG TRANSPORTER MFSC"/>
    <property type="match status" value="1"/>
</dbReference>
<gene>
    <name evidence="8" type="ORF">APZ18_03380</name>
</gene>
<evidence type="ECO:0000256" key="1">
    <source>
        <dbReference type="ARBA" id="ARBA00004651"/>
    </source>
</evidence>
<reference evidence="8 9" key="1">
    <citation type="submission" date="2015-10" db="EMBL/GenBank/DDBJ databases">
        <title>Butyribacter intestini gen. nov., sp. nov., a butyric acid-producing bacterium of the family Lachnospiraceae isolated from the human faeces.</title>
        <authorList>
            <person name="Zou Y."/>
            <person name="Xue W."/>
            <person name="Luo G."/>
            <person name="Lv M."/>
        </authorList>
    </citation>
    <scope>NUCLEOTIDE SEQUENCE [LARGE SCALE GENOMIC DNA]</scope>
    <source>
        <strain evidence="8 9">TF01-11</strain>
    </source>
</reference>
<dbReference type="Proteomes" id="UP000050833">
    <property type="component" value="Unassembled WGS sequence"/>
</dbReference>
<dbReference type="InterPro" id="IPR011701">
    <property type="entry name" value="MFS"/>
</dbReference>
<dbReference type="GO" id="GO:0005886">
    <property type="term" value="C:plasma membrane"/>
    <property type="evidence" value="ECO:0007669"/>
    <property type="project" value="UniProtKB-SubCell"/>
</dbReference>
<proteinExistence type="predicted"/>
<dbReference type="RefSeq" id="WP_055941592.1">
    <property type="nucleotide sequence ID" value="NZ_DBGDCA010000159.1"/>
</dbReference>
<comment type="caution">
    <text evidence="8">The sequence shown here is derived from an EMBL/GenBank/DDBJ whole genome shotgun (WGS) entry which is preliminary data.</text>
</comment>
<keyword evidence="3 6" id="KW-0812">Transmembrane</keyword>
<dbReference type="EMBL" id="LLKB01000001">
    <property type="protein sequence ID" value="KQC86242.1"/>
    <property type="molecule type" value="Genomic_DNA"/>
</dbReference>
<dbReference type="PANTHER" id="PTHR42718:SF9">
    <property type="entry name" value="MAJOR FACILITATOR SUPERFAMILY MULTIDRUG TRANSPORTER MFSC"/>
    <property type="match status" value="1"/>
</dbReference>
<name>A0AAW3JU22_9FIRM</name>
<dbReference type="SUPFAM" id="SSF103473">
    <property type="entry name" value="MFS general substrate transporter"/>
    <property type="match status" value="1"/>
</dbReference>
<evidence type="ECO:0000256" key="4">
    <source>
        <dbReference type="ARBA" id="ARBA00022989"/>
    </source>
</evidence>
<accession>A0AAW3JU22</accession>
<feature type="transmembrane region" description="Helical" evidence="6">
    <location>
        <begin position="21"/>
        <end position="42"/>
    </location>
</feature>
<dbReference type="AlphaFoldDB" id="A0AAW3JU22"/>
<feature type="transmembrane region" description="Helical" evidence="6">
    <location>
        <begin position="403"/>
        <end position="424"/>
    </location>
</feature>
<dbReference type="Pfam" id="PF07690">
    <property type="entry name" value="MFS_1"/>
    <property type="match status" value="1"/>
</dbReference>
<keyword evidence="2" id="KW-0813">Transport</keyword>
<evidence type="ECO:0000313" key="8">
    <source>
        <dbReference type="EMBL" id="KQC86242.1"/>
    </source>
</evidence>
<keyword evidence="4 6" id="KW-1133">Transmembrane helix</keyword>
<keyword evidence="5 6" id="KW-0472">Membrane</keyword>
<evidence type="ECO:0000259" key="7">
    <source>
        <dbReference type="PROSITE" id="PS50850"/>
    </source>
</evidence>
<sequence>MPLEKNISNNIKGKKKKISKNKIFIILMVVGCMMGSFSHTAFSSIFELIMKQFSLSAGEAQLMTSIYSMTIGITTILSVFLTKNINRKVLFLGAMFVFGSGVLFTAISFNYVLILTGRVFQAIGSGIILTLSQVVLLSSFSKQKTGLVMGIYGFMLNLSSALAPVITIMLVKKISWQTIMWWILIMSVFVIFLTWFKCHRRKKTHYENYDEKENINLYSCEKSKMSANCTLENCSGKQDLKENKFFKQTNLTGNFCRYFNSLRLFLYQKIIGLFKNFDIISFLFSSISVIFLMLACMSIRDISVKDINYWQKNLTADEFVKISEYAILKVVLYSCISIVFILIFISRQKKMKNPYIRLELFKNKRFMAVVVTSIFIYGIMMGTALWFPVYINRMTGAGMERAGYIMLPGAVIMAVSSVLGGWLYQKYGIRLLYAISICSFILAFITRNVVPIWVMYSFRSIGIGAIMMPMTAWGMKEIKKEYYSDGTAIICSLRTIAGALGTAIASILV</sequence>
<evidence type="ECO:0000256" key="6">
    <source>
        <dbReference type="SAM" id="Phobius"/>
    </source>
</evidence>
<keyword evidence="9" id="KW-1185">Reference proteome</keyword>
<dbReference type="InterPro" id="IPR020846">
    <property type="entry name" value="MFS_dom"/>
</dbReference>
<feature type="transmembrane region" description="Helical" evidence="6">
    <location>
        <begin position="456"/>
        <end position="475"/>
    </location>
</feature>
<dbReference type="GO" id="GO:0022857">
    <property type="term" value="F:transmembrane transporter activity"/>
    <property type="evidence" value="ECO:0007669"/>
    <property type="project" value="InterPro"/>
</dbReference>
<feature type="transmembrane region" description="Helical" evidence="6">
    <location>
        <begin position="487"/>
        <end position="508"/>
    </location>
</feature>
<feature type="transmembrane region" description="Helical" evidence="6">
    <location>
        <begin position="279"/>
        <end position="300"/>
    </location>
</feature>
<feature type="domain" description="Major facilitator superfamily (MFS) profile" evidence="7">
    <location>
        <begin position="24"/>
        <end position="509"/>
    </location>
</feature>
<feature type="transmembrane region" description="Helical" evidence="6">
    <location>
        <begin position="179"/>
        <end position="196"/>
    </location>
</feature>
<evidence type="ECO:0000256" key="2">
    <source>
        <dbReference type="ARBA" id="ARBA00022448"/>
    </source>
</evidence>
<feature type="transmembrane region" description="Helical" evidence="6">
    <location>
        <begin position="326"/>
        <end position="345"/>
    </location>
</feature>
<feature type="transmembrane region" description="Helical" evidence="6">
    <location>
        <begin position="431"/>
        <end position="450"/>
    </location>
</feature>
<feature type="transmembrane region" description="Helical" evidence="6">
    <location>
        <begin position="366"/>
        <end position="391"/>
    </location>
</feature>